<dbReference type="SUPFAM" id="SSF81383">
    <property type="entry name" value="F-box domain"/>
    <property type="match status" value="1"/>
</dbReference>
<evidence type="ECO:0000259" key="1">
    <source>
        <dbReference type="Pfam" id="PF00646"/>
    </source>
</evidence>
<dbReference type="Pfam" id="PF00646">
    <property type="entry name" value="F-box"/>
    <property type="match status" value="1"/>
</dbReference>
<reference evidence="2 3" key="1">
    <citation type="submission" date="2024-02" db="EMBL/GenBank/DDBJ databases">
        <title>High-quality chromosome-scale genome assembly of Pensacola bahiagrass (Paspalum notatum Flugge var. saurae).</title>
        <authorList>
            <person name="Vega J.M."/>
            <person name="Podio M."/>
            <person name="Orjuela J."/>
            <person name="Siena L.A."/>
            <person name="Pessino S.C."/>
            <person name="Combes M.C."/>
            <person name="Mariac C."/>
            <person name="Albertini E."/>
            <person name="Pupilli F."/>
            <person name="Ortiz J.P.A."/>
            <person name="Leblanc O."/>
        </authorList>
    </citation>
    <scope>NUCLEOTIDE SEQUENCE [LARGE SCALE GENOMIC DNA]</scope>
    <source>
        <strain evidence="2">R1</strain>
        <tissue evidence="2">Leaf</tissue>
    </source>
</reference>
<dbReference type="InterPro" id="IPR001810">
    <property type="entry name" value="F-box_dom"/>
</dbReference>
<dbReference type="PANTHER" id="PTHR32133:SF370">
    <property type="entry name" value="F-BOX DOMAIN-CONTAINING PROTEIN"/>
    <property type="match status" value="1"/>
</dbReference>
<dbReference type="InterPro" id="IPR036047">
    <property type="entry name" value="F-box-like_dom_sf"/>
</dbReference>
<dbReference type="PANTHER" id="PTHR32133">
    <property type="entry name" value="OS07G0120400 PROTEIN"/>
    <property type="match status" value="1"/>
</dbReference>
<dbReference type="EMBL" id="CP144745">
    <property type="protein sequence ID" value="WVZ50927.1"/>
    <property type="molecule type" value="Genomic_DNA"/>
</dbReference>
<proteinExistence type="predicted"/>
<keyword evidence="3" id="KW-1185">Reference proteome</keyword>
<sequence length="352" mass="38891">MPPPRLPPLMDELVEEVLLRLPPERPASLVRAGLVCKRWCCLVSAPRFRRRFRDFHRSPPMLGFLYSYRSSGDEEGRAVTRLLPTSASTCSTRTAPDSGCRTRATAASSITVWNPLADEPHQELTRPPLFLDSLTATVLCATAVAPLAPVPVRATTPTADARPSPWSSWAPVVTGYSRARTRRRRHYDGATIGRARSTLVGTMLYFVVSDGESIIEYDLCTGAMSVIALPLAQTSLPFRLFGPTELMTMEDGRLGFARVEKLCLWSRKAEDAGWVQRKAIDLKKVLPLHGPWTSTPYLVGSAEGVGAIFLTLNDQLFMIDIRSCRMAKVFGHLHTSNAMVVPYMSFTPGNTK</sequence>
<name>A0AAQ3SH84_PASNO</name>
<organism evidence="2 3">
    <name type="scientific">Paspalum notatum var. saurae</name>
    <dbReference type="NCBI Taxonomy" id="547442"/>
    <lineage>
        <taxon>Eukaryota</taxon>
        <taxon>Viridiplantae</taxon>
        <taxon>Streptophyta</taxon>
        <taxon>Embryophyta</taxon>
        <taxon>Tracheophyta</taxon>
        <taxon>Spermatophyta</taxon>
        <taxon>Magnoliopsida</taxon>
        <taxon>Liliopsida</taxon>
        <taxon>Poales</taxon>
        <taxon>Poaceae</taxon>
        <taxon>PACMAD clade</taxon>
        <taxon>Panicoideae</taxon>
        <taxon>Andropogonodae</taxon>
        <taxon>Paspaleae</taxon>
        <taxon>Paspalinae</taxon>
        <taxon>Paspalum</taxon>
    </lineage>
</organism>
<dbReference type="AlphaFoldDB" id="A0AAQ3SH84"/>
<evidence type="ECO:0000313" key="3">
    <source>
        <dbReference type="Proteomes" id="UP001341281"/>
    </source>
</evidence>
<feature type="domain" description="F-box" evidence="1">
    <location>
        <begin position="11"/>
        <end position="50"/>
    </location>
</feature>
<gene>
    <name evidence="2" type="ORF">U9M48_002132</name>
</gene>
<accession>A0AAQ3SH84</accession>
<evidence type="ECO:0000313" key="2">
    <source>
        <dbReference type="EMBL" id="WVZ50927.1"/>
    </source>
</evidence>
<dbReference type="Gene3D" id="1.20.1280.50">
    <property type="match status" value="1"/>
</dbReference>
<protein>
    <recommendedName>
        <fullName evidence="1">F-box domain-containing protein</fullName>
    </recommendedName>
</protein>
<dbReference type="Proteomes" id="UP001341281">
    <property type="component" value="Chromosome 01"/>
</dbReference>